<dbReference type="AlphaFoldDB" id="A0A9W4KBL9"/>
<organism evidence="1 2">
    <name type="scientific">Penicillium egyptiacum</name>
    <dbReference type="NCBI Taxonomy" id="1303716"/>
    <lineage>
        <taxon>Eukaryota</taxon>
        <taxon>Fungi</taxon>
        <taxon>Dikarya</taxon>
        <taxon>Ascomycota</taxon>
        <taxon>Pezizomycotina</taxon>
        <taxon>Eurotiomycetes</taxon>
        <taxon>Eurotiomycetidae</taxon>
        <taxon>Eurotiales</taxon>
        <taxon>Aspergillaceae</taxon>
        <taxon>Penicillium</taxon>
    </lineage>
</organism>
<evidence type="ECO:0000313" key="2">
    <source>
        <dbReference type="Proteomes" id="UP001154252"/>
    </source>
</evidence>
<dbReference type="Proteomes" id="UP001154252">
    <property type="component" value="Unassembled WGS sequence"/>
</dbReference>
<sequence>MSRSSAYSFCGQQKVYMQSADKPTQPEIDLPLLREKTQDEIRIKQSEHINALQRYRWNVVGKGSCHIDRAVELLRIEQDLQSTAQEEKYISKKPEITGSWLFYRSDVQAELQDLNKRYWLLERQWWKVRNSFMERPLIRAFDLWRSHSLWYIILYGICIEFCWRIVRRGKDAVAVAVDVAFIARLMRHDSSGLDIVRWNGDVVTKVKAFILPKEKRRNSLGVSCRE</sequence>
<dbReference type="OrthoDB" id="4364054at2759"/>
<reference evidence="1" key="1">
    <citation type="submission" date="2021-07" db="EMBL/GenBank/DDBJ databases">
        <authorList>
            <person name="Branca A.L. A."/>
        </authorList>
    </citation>
    <scope>NUCLEOTIDE SEQUENCE</scope>
</reference>
<gene>
    <name evidence="1" type="ORF">PEGY_LOCUS2249</name>
</gene>
<comment type="caution">
    <text evidence="1">The sequence shown here is derived from an EMBL/GenBank/DDBJ whole genome shotgun (WGS) entry which is preliminary data.</text>
</comment>
<proteinExistence type="predicted"/>
<keyword evidence="2" id="KW-1185">Reference proteome</keyword>
<evidence type="ECO:0000313" key="1">
    <source>
        <dbReference type="EMBL" id="CAG8890414.1"/>
    </source>
</evidence>
<accession>A0A9W4KBL9</accession>
<protein>
    <submittedName>
        <fullName evidence="1">Uncharacterized protein</fullName>
    </submittedName>
</protein>
<dbReference type="EMBL" id="CAJVRC010000843">
    <property type="protein sequence ID" value="CAG8890414.1"/>
    <property type="molecule type" value="Genomic_DNA"/>
</dbReference>
<name>A0A9W4KBL9_9EURO</name>